<dbReference type="InterPro" id="IPR046030">
    <property type="entry name" value="DUF5988"/>
</dbReference>
<dbReference type="EMBL" id="BAABKB010000037">
    <property type="protein sequence ID" value="GAA5031875.1"/>
    <property type="molecule type" value="Genomic_DNA"/>
</dbReference>
<comment type="caution">
    <text evidence="2">The sequence shown here is derived from an EMBL/GenBank/DDBJ whole genome shotgun (WGS) entry which is preliminary data.</text>
</comment>
<accession>A0ABP9JI43</accession>
<sequence length="95" mass="10194">MGQPVDEASTEGTARRARPAVGGEDGVMTDATKAVLEGGPDDLPERIVSAPAPGLDIKVPFLGGYEHFRATTRERQTSAGTLPVYEWWERTELPG</sequence>
<organism evidence="2 3">
    <name type="scientific">Streptomyces siamensis</name>
    <dbReference type="NCBI Taxonomy" id="1274986"/>
    <lineage>
        <taxon>Bacteria</taxon>
        <taxon>Bacillati</taxon>
        <taxon>Actinomycetota</taxon>
        <taxon>Actinomycetes</taxon>
        <taxon>Kitasatosporales</taxon>
        <taxon>Streptomycetaceae</taxon>
        <taxon>Streptomyces</taxon>
    </lineage>
</organism>
<name>A0ABP9JI43_9ACTN</name>
<reference evidence="3" key="1">
    <citation type="journal article" date="2019" name="Int. J. Syst. Evol. Microbiol.">
        <title>The Global Catalogue of Microorganisms (GCM) 10K type strain sequencing project: providing services to taxonomists for standard genome sequencing and annotation.</title>
        <authorList>
            <consortium name="The Broad Institute Genomics Platform"/>
            <consortium name="The Broad Institute Genome Sequencing Center for Infectious Disease"/>
            <person name="Wu L."/>
            <person name="Ma J."/>
        </authorList>
    </citation>
    <scope>NUCLEOTIDE SEQUENCE [LARGE SCALE GENOMIC DNA]</scope>
    <source>
        <strain evidence="3">JCM 18409</strain>
    </source>
</reference>
<dbReference type="Pfam" id="PF19450">
    <property type="entry name" value="DUF5988"/>
    <property type="match status" value="1"/>
</dbReference>
<proteinExistence type="predicted"/>
<gene>
    <name evidence="2" type="ORF">GCM10023335_73610</name>
</gene>
<dbReference type="Proteomes" id="UP001501759">
    <property type="component" value="Unassembled WGS sequence"/>
</dbReference>
<feature type="region of interest" description="Disordered" evidence="1">
    <location>
        <begin position="1"/>
        <end position="27"/>
    </location>
</feature>
<evidence type="ECO:0000313" key="2">
    <source>
        <dbReference type="EMBL" id="GAA5031875.1"/>
    </source>
</evidence>
<evidence type="ECO:0000256" key="1">
    <source>
        <dbReference type="SAM" id="MobiDB-lite"/>
    </source>
</evidence>
<protein>
    <submittedName>
        <fullName evidence="2">Uncharacterized protein</fullName>
    </submittedName>
</protein>
<evidence type="ECO:0000313" key="3">
    <source>
        <dbReference type="Proteomes" id="UP001501759"/>
    </source>
</evidence>
<keyword evidence="3" id="KW-1185">Reference proteome</keyword>